<organism evidence="1 2">
    <name type="scientific">Acetobacter pasteurianus</name>
    <name type="common">Acetobacter turbidans</name>
    <dbReference type="NCBI Taxonomy" id="438"/>
    <lineage>
        <taxon>Bacteria</taxon>
        <taxon>Pseudomonadati</taxon>
        <taxon>Pseudomonadota</taxon>
        <taxon>Alphaproteobacteria</taxon>
        <taxon>Acetobacterales</taxon>
        <taxon>Acetobacteraceae</taxon>
        <taxon>Acetobacter</taxon>
    </lineage>
</organism>
<name>A0A1A0DAV0_ACEPA</name>
<sequence>MKTPQDEAFDMALDASLDWIELYKKTDFADFSENEARSFFSNFLQTYTRRITGEWPKSTMPIIDSAAMDTAMGKAADFLCNTGKTDFGFFSVDEAKSFFGGFVDDYTFACLANMDPAAIRSIGVPAHVGS</sequence>
<protein>
    <submittedName>
        <fullName evidence="1">Uncharacterized protein</fullName>
    </submittedName>
</protein>
<dbReference type="Proteomes" id="UP000093796">
    <property type="component" value="Unassembled WGS sequence"/>
</dbReference>
<dbReference type="AlphaFoldDB" id="A0A1A0DAV0"/>
<reference evidence="1 2" key="1">
    <citation type="submission" date="2016-05" db="EMBL/GenBank/DDBJ databases">
        <title>Genome sequencing of Acetobacter pasteurianus strain SRCM100623.</title>
        <authorList>
            <person name="Song Y.R."/>
        </authorList>
    </citation>
    <scope>NUCLEOTIDE SEQUENCE [LARGE SCALE GENOMIC DNA]</scope>
    <source>
        <strain evidence="1 2">SRCM100623</strain>
    </source>
</reference>
<dbReference type="PATRIC" id="fig|438.15.peg.1097"/>
<proteinExistence type="predicted"/>
<dbReference type="EMBL" id="LYUD01000099">
    <property type="protein sequence ID" value="OAZ72413.1"/>
    <property type="molecule type" value="Genomic_DNA"/>
</dbReference>
<evidence type="ECO:0000313" key="1">
    <source>
        <dbReference type="EMBL" id="OAZ72413.1"/>
    </source>
</evidence>
<evidence type="ECO:0000313" key="2">
    <source>
        <dbReference type="Proteomes" id="UP000093796"/>
    </source>
</evidence>
<comment type="caution">
    <text evidence="1">The sequence shown here is derived from an EMBL/GenBank/DDBJ whole genome shotgun (WGS) entry which is preliminary data.</text>
</comment>
<gene>
    <name evidence="1" type="ORF">SRCM100623_00952</name>
</gene>
<accession>A0A1A0DAV0</accession>